<protein>
    <submittedName>
        <fullName evidence="2">HDC09867</fullName>
    </submittedName>
</protein>
<reference evidence="2" key="1">
    <citation type="journal article" date="2003" name="Genome Biol.">
        <title>An integrated gene annotation and transcriptional profiling approach towards the full gene content of the Drosophila genome.</title>
        <authorList>
            <person name="Hild M."/>
            <person name="Beckmann B."/>
            <person name="Haas S.A."/>
            <person name="Koch B."/>
            <person name="Solovyev V."/>
            <person name="Busold C."/>
            <person name="Fellenberg K."/>
            <person name="Boutros M."/>
            <person name="Vingron M."/>
            <person name="Sauer F."/>
            <person name="Hoheisel J.D."/>
            <person name="Paro R."/>
        </authorList>
    </citation>
    <scope>NUCLEOTIDE SEQUENCE</scope>
</reference>
<evidence type="ECO:0000256" key="1">
    <source>
        <dbReference type="SAM" id="MobiDB-lite"/>
    </source>
</evidence>
<name>Q6ILB2_DROME</name>
<organism evidence="2">
    <name type="scientific">Drosophila melanogaster</name>
    <name type="common">Fruit fly</name>
    <dbReference type="NCBI Taxonomy" id="7227"/>
    <lineage>
        <taxon>Eukaryota</taxon>
        <taxon>Metazoa</taxon>
        <taxon>Ecdysozoa</taxon>
        <taxon>Arthropoda</taxon>
        <taxon>Hexapoda</taxon>
        <taxon>Insecta</taxon>
        <taxon>Pterygota</taxon>
        <taxon>Neoptera</taxon>
        <taxon>Endopterygota</taxon>
        <taxon>Diptera</taxon>
        <taxon>Brachycera</taxon>
        <taxon>Muscomorpha</taxon>
        <taxon>Ephydroidea</taxon>
        <taxon>Drosophilidae</taxon>
        <taxon>Drosophila</taxon>
        <taxon>Sophophora</taxon>
    </lineage>
</organism>
<accession>Q6ILB2</accession>
<proteinExistence type="predicted"/>
<feature type="region of interest" description="Disordered" evidence="1">
    <location>
        <begin position="30"/>
        <end position="54"/>
    </location>
</feature>
<feature type="compositionally biased region" description="Basic and acidic residues" evidence="1">
    <location>
        <begin position="38"/>
        <end position="54"/>
    </location>
</feature>
<sequence>MYRPVASHPRAPSPAPPPYRLWHSFTVLPRNPLAGSVRRGEKAKRQEPRAEHRQTVTMRLLCTERPGSLSVNHGHATPCHLRARPLPGFQSRRDS</sequence>
<gene>
    <name evidence="2" type="ORF">HDC09867</name>
</gene>
<evidence type="ECO:0000313" key="2">
    <source>
        <dbReference type="EMBL" id="DAA02949.1"/>
    </source>
</evidence>
<dbReference type="AlphaFoldDB" id="Q6ILB2"/>
<dbReference type="EMBL" id="BK002104">
    <property type="protein sequence ID" value="DAA02949.1"/>
    <property type="molecule type" value="Genomic_DNA"/>
</dbReference>
<feature type="region of interest" description="Disordered" evidence="1">
    <location>
        <begin position="69"/>
        <end position="95"/>
    </location>
</feature>